<dbReference type="eggNOG" id="COG0732">
    <property type="taxonomic scope" value="Bacteria"/>
</dbReference>
<evidence type="ECO:0000256" key="1">
    <source>
        <dbReference type="ARBA" id="ARBA00010923"/>
    </source>
</evidence>
<dbReference type="HOGENOM" id="CLU_021095_3_1_9"/>
<name>H6LHR7_ACEWD</name>
<dbReference type="AlphaFoldDB" id="H6LHR7"/>
<dbReference type="GO" id="GO:0009307">
    <property type="term" value="P:DNA restriction-modification system"/>
    <property type="evidence" value="ECO:0007669"/>
    <property type="project" value="UniProtKB-KW"/>
</dbReference>
<reference evidence="6 7" key="2">
    <citation type="journal article" date="2012" name="PLoS ONE">
        <title>An ancient pathway combining carbon dioxide fixation with the generation and utilization of a sodium ion gradient for ATP synthesis.</title>
        <authorList>
            <person name="Poehlein A."/>
            <person name="Schmidt S."/>
            <person name="Kaster A.K."/>
            <person name="Goenrich M."/>
            <person name="Vollmers J."/>
            <person name="Thurmer A."/>
            <person name="Bertsch J."/>
            <person name="Schuchmann K."/>
            <person name="Voigt B."/>
            <person name="Hecker M."/>
            <person name="Daniel R."/>
            <person name="Thauer R.K."/>
            <person name="Gottschalk G."/>
            <person name="Muller V."/>
        </authorList>
    </citation>
    <scope>NUCLEOTIDE SEQUENCE [LARGE SCALE GENOMIC DNA]</scope>
    <source>
        <strain evidence="7">ATCC 29683 / DSM 1030 / JCM 2381 / KCTC 1655 / WB1</strain>
    </source>
</reference>
<keyword evidence="2" id="KW-0680">Restriction system</keyword>
<dbReference type="PANTHER" id="PTHR30408:SF12">
    <property type="entry name" value="TYPE I RESTRICTION ENZYME MJAVIII SPECIFICITY SUBUNIT"/>
    <property type="match status" value="1"/>
</dbReference>
<gene>
    <name evidence="6" type="primary">hsdS1</name>
    <name evidence="6" type="ordered locus">Awo_c04450</name>
</gene>
<organism evidence="6 7">
    <name type="scientific">Acetobacterium woodii (strain ATCC 29683 / DSM 1030 / JCM 2381 / KCTC 1655 / WB1)</name>
    <dbReference type="NCBI Taxonomy" id="931626"/>
    <lineage>
        <taxon>Bacteria</taxon>
        <taxon>Bacillati</taxon>
        <taxon>Bacillota</taxon>
        <taxon>Clostridia</taxon>
        <taxon>Eubacteriales</taxon>
        <taxon>Eubacteriaceae</taxon>
        <taxon>Acetobacterium</taxon>
    </lineage>
</organism>
<dbReference type="InterPro" id="IPR000055">
    <property type="entry name" value="Restrct_endonuc_typeI_TRD"/>
</dbReference>
<evidence type="ECO:0000259" key="5">
    <source>
        <dbReference type="Pfam" id="PF01420"/>
    </source>
</evidence>
<keyword evidence="6" id="KW-0378">Hydrolase</keyword>
<feature type="coiled-coil region" evidence="4">
    <location>
        <begin position="186"/>
        <end position="213"/>
    </location>
</feature>
<dbReference type="InterPro" id="IPR044946">
    <property type="entry name" value="Restrct_endonuc_typeI_TRD_sf"/>
</dbReference>
<keyword evidence="3" id="KW-0238">DNA-binding</keyword>
<reference evidence="7" key="1">
    <citation type="submission" date="2011-07" db="EMBL/GenBank/DDBJ databases">
        <title>Complete genome sequence of Acetobacterium woodii.</title>
        <authorList>
            <person name="Poehlein A."/>
            <person name="Schmidt S."/>
            <person name="Kaster A.-K."/>
            <person name="Goenrich M."/>
            <person name="Vollmers J."/>
            <person name="Thuermer A."/>
            <person name="Gottschalk G."/>
            <person name="Thauer R.K."/>
            <person name="Daniel R."/>
            <person name="Mueller V."/>
        </authorList>
    </citation>
    <scope>NUCLEOTIDE SEQUENCE [LARGE SCALE GENOMIC DNA]</scope>
    <source>
        <strain evidence="7">ATCC 29683 / DSM 1030 / JCM 2381 / KCTC 1655 / WB1</strain>
    </source>
</reference>
<keyword evidence="7" id="KW-1185">Reference proteome</keyword>
<dbReference type="Gene3D" id="3.90.220.20">
    <property type="entry name" value="DNA methylase specificity domains"/>
    <property type="match status" value="1"/>
</dbReference>
<dbReference type="Gene3D" id="1.10.287.1120">
    <property type="entry name" value="Bipartite methylase S protein"/>
    <property type="match status" value="1"/>
</dbReference>
<dbReference type="STRING" id="931626.Awo_c04450"/>
<evidence type="ECO:0000256" key="2">
    <source>
        <dbReference type="ARBA" id="ARBA00022747"/>
    </source>
</evidence>
<evidence type="ECO:0000313" key="6">
    <source>
        <dbReference type="EMBL" id="AFA47246.1"/>
    </source>
</evidence>
<dbReference type="RefSeq" id="WP_014354849.1">
    <property type="nucleotide sequence ID" value="NC_016894.1"/>
</dbReference>
<sequence>MMQQLLTRGIGHAEFKDTEIGQIPKAWEVLELKDIADIKGGKRLPKGYNLVNEDSGFPYIRVADMSKGSIDDSYIKYVPVEIEPMIKNYKISKDDLFISVAGTLGIVGSAPEKLDNANLTENANKICNIKCDRNYLLYYLQSQYIQNVISNERTVGAQPKLAIARIQKFLICQPETDEQHRIAKILSTIDDRIELYEKEKENYTQMKKGLMEQLLTGKIRICYT</sequence>
<dbReference type="EMBL" id="CP002987">
    <property type="protein sequence ID" value="AFA47246.1"/>
    <property type="molecule type" value="Genomic_DNA"/>
</dbReference>
<dbReference type="Pfam" id="PF01420">
    <property type="entry name" value="Methylase_S"/>
    <property type="match status" value="1"/>
</dbReference>
<dbReference type="OrthoDB" id="9811611at2"/>
<evidence type="ECO:0000256" key="3">
    <source>
        <dbReference type="ARBA" id="ARBA00023125"/>
    </source>
</evidence>
<evidence type="ECO:0000256" key="4">
    <source>
        <dbReference type="SAM" id="Coils"/>
    </source>
</evidence>
<comment type="similarity">
    <text evidence="1">Belongs to the type-I restriction system S methylase family.</text>
</comment>
<dbReference type="EC" id="3.1.21.3" evidence="6"/>
<dbReference type="GO" id="GO:0009035">
    <property type="term" value="F:type I site-specific deoxyribonuclease activity"/>
    <property type="evidence" value="ECO:0007669"/>
    <property type="project" value="UniProtKB-EC"/>
</dbReference>
<dbReference type="SUPFAM" id="SSF116734">
    <property type="entry name" value="DNA methylase specificity domain"/>
    <property type="match status" value="1"/>
</dbReference>
<proteinExistence type="inferred from homology"/>
<dbReference type="GO" id="GO:0003677">
    <property type="term" value="F:DNA binding"/>
    <property type="evidence" value="ECO:0007669"/>
    <property type="project" value="UniProtKB-KW"/>
</dbReference>
<dbReference type="PANTHER" id="PTHR30408">
    <property type="entry name" value="TYPE-1 RESTRICTION ENZYME ECOKI SPECIFICITY PROTEIN"/>
    <property type="match status" value="1"/>
</dbReference>
<dbReference type="REBASE" id="45985">
    <property type="entry name" value="S.Awo1030ORF4420P"/>
</dbReference>
<protein>
    <submittedName>
        <fullName evidence="6">Type I restriction-modification system specificity subunit HsdS1</fullName>
        <ecNumber evidence="6">3.1.21.3</ecNumber>
    </submittedName>
</protein>
<dbReference type="CDD" id="cd17256">
    <property type="entry name" value="RMtype1_S_EcoJA65PI-TRD1-CR1_like"/>
    <property type="match status" value="1"/>
</dbReference>
<feature type="domain" description="Type I restriction modification DNA specificity" evidence="5">
    <location>
        <begin position="24"/>
        <end position="201"/>
    </location>
</feature>
<dbReference type="InterPro" id="IPR052021">
    <property type="entry name" value="Type-I_RS_S_subunit"/>
</dbReference>
<keyword evidence="4" id="KW-0175">Coiled coil</keyword>
<accession>H6LHR7</accession>
<dbReference type="Proteomes" id="UP000007177">
    <property type="component" value="Chromosome"/>
</dbReference>
<dbReference type="KEGG" id="awo:Awo_c04450"/>
<evidence type="ECO:0000313" key="7">
    <source>
        <dbReference type="Proteomes" id="UP000007177"/>
    </source>
</evidence>